<evidence type="ECO:0000259" key="6">
    <source>
        <dbReference type="PROSITE" id="PS50222"/>
    </source>
</evidence>
<feature type="coiled-coil region" evidence="4">
    <location>
        <begin position="530"/>
        <end position="616"/>
    </location>
</feature>
<proteinExistence type="predicted"/>
<feature type="domain" description="EF-hand" evidence="6">
    <location>
        <begin position="409"/>
        <end position="444"/>
    </location>
</feature>
<gene>
    <name evidence="7" type="ORF">PCOS0759_LOCUS6749</name>
</gene>
<dbReference type="PROSITE" id="PS50005">
    <property type="entry name" value="TPR"/>
    <property type="match status" value="4"/>
</dbReference>
<dbReference type="InterPro" id="IPR002048">
    <property type="entry name" value="EF_hand_dom"/>
</dbReference>
<feature type="repeat" description="TPR" evidence="3">
    <location>
        <begin position="714"/>
        <end position="747"/>
    </location>
</feature>
<feature type="region of interest" description="Disordered" evidence="5">
    <location>
        <begin position="140"/>
        <end position="196"/>
    </location>
</feature>
<dbReference type="GO" id="GO:0005509">
    <property type="term" value="F:calcium ion binding"/>
    <property type="evidence" value="ECO:0007669"/>
    <property type="project" value="InterPro"/>
</dbReference>
<feature type="compositionally biased region" description="Low complexity" evidence="5">
    <location>
        <begin position="153"/>
        <end position="162"/>
    </location>
</feature>
<dbReference type="SUPFAM" id="SSF47473">
    <property type="entry name" value="EF-hand"/>
    <property type="match status" value="1"/>
</dbReference>
<evidence type="ECO:0000256" key="1">
    <source>
        <dbReference type="ARBA" id="ARBA00022737"/>
    </source>
</evidence>
<organism evidence="7">
    <name type="scientific">Percolomonas cosmopolitus</name>
    <dbReference type="NCBI Taxonomy" id="63605"/>
    <lineage>
        <taxon>Eukaryota</taxon>
        <taxon>Discoba</taxon>
        <taxon>Heterolobosea</taxon>
        <taxon>Tetramitia</taxon>
        <taxon>Eutetramitia</taxon>
        <taxon>Percolomonadidae</taxon>
        <taxon>Percolomonas</taxon>
    </lineage>
</organism>
<keyword evidence="4" id="KW-0175">Coiled coil</keyword>
<dbReference type="Pfam" id="PF13424">
    <property type="entry name" value="TPR_12"/>
    <property type="match status" value="2"/>
</dbReference>
<evidence type="ECO:0000256" key="2">
    <source>
        <dbReference type="ARBA" id="ARBA00022837"/>
    </source>
</evidence>
<protein>
    <recommendedName>
        <fullName evidence="6">EF-hand domain-containing protein</fullName>
    </recommendedName>
</protein>
<feature type="repeat" description="TPR" evidence="3">
    <location>
        <begin position="1001"/>
        <end position="1034"/>
    </location>
</feature>
<dbReference type="AlphaFoldDB" id="A0A7S1KS43"/>
<evidence type="ECO:0000313" key="7">
    <source>
        <dbReference type="EMBL" id="CAD9083495.1"/>
    </source>
</evidence>
<evidence type="ECO:0000256" key="4">
    <source>
        <dbReference type="SAM" id="Coils"/>
    </source>
</evidence>
<dbReference type="PROSITE" id="PS00018">
    <property type="entry name" value="EF_HAND_1"/>
    <property type="match status" value="2"/>
</dbReference>
<dbReference type="SUPFAM" id="SSF48452">
    <property type="entry name" value="TPR-like"/>
    <property type="match status" value="3"/>
</dbReference>
<feature type="compositionally biased region" description="Polar residues" evidence="5">
    <location>
        <begin position="178"/>
        <end position="189"/>
    </location>
</feature>
<feature type="compositionally biased region" description="Polar residues" evidence="5">
    <location>
        <begin position="321"/>
        <end position="340"/>
    </location>
</feature>
<sequence>METQKSQAHLPVLYYVPNQITPRRNDFKIKGSKPPREQSMFRTEIRNVRSLPSESHVDLKLDVERDREATERFGLRKSPKRSFLNRFQKRRQSAQQGDAADSLGLATKPIYSNNFSPGTLKHSQNKNGALLTVNPDLIVEGSPSSPSTEAFEHSSFAHFSASRRPVKRKREGKLRQKSLASSNPQNTFNPWDGDLDVTSTNPSSSYKLDTSDGLDLAPSSFGAEILAPSLHPSPKSTASRTYAEYNQRLSKMARKNSEAKKLASVDPSILQANESYNRSPLSAQQQPQQHQRSQVPAKESPEMYRVDPIMYNKQLNDRLTHPQNSSGEASLQQGANKSSTTEYLAQARLSIGMATEMQNRGSSSSSPKLSPRVSDSIYKRTAQIKRTQQKLKYYITRMLRVKARRTGRSEHEELLSCFRIFDGDRDGKISASDLQRGLKVLGAVMQLKDIEKMMKEYDDNDDGQIDFLEFLEMVLETSHPILTEYKLEKEQQQRHKEMMQKMARHYEFGESESLPSKSQLQVDDTLLVENVEDNQTVSELRSEIQRLLEQNTKLYDLSQSFKMTNDAYKLQLQQVESRLHTSEEHLAQEAIRLRELEEQQHQNEALQKRFATAHKRDHKSEYLQQKRNDIMSLAPLEDTTAEMPVSFRQKTETDFIEEQLRKERIKYDCQSLEHYTKACKLYTKKKYQLSKQYFQKCLAIVEDLEELNFRKRAIRCFHNIGLIYYFLRDYKDAVDYYEKALFIADDVQDDQIKCLTLSNLGIVYYTQKSYAEALQYLKQAVHIFESSDQQTDTHATCVSYTAWIFDISRLYAKAIKAHTKALQLYTQLKNTPGKAESHFRLGTEYLHENDFEASKRHFEAAMKLYQRMKKAHRKAFCLKGIGMCHRSLNGHSKALKFLKQALAQFKKLKSTDEECLCYFELGVAYKVIKSHDMALSYFQKCVSTARNMSDKSTTQGVCSYNMGMIYHAMIQKPNAKEDHTKLAMDNYKIALEYLVESRTVANVWHNIGSLEFNEREYDAAVEAFEKALALYKELRDQSAYEEVLKKISITLRHTGRPESALRRFEEGVELYVQGGADLVR</sequence>
<dbReference type="CDD" id="cd00051">
    <property type="entry name" value="EFh"/>
    <property type="match status" value="1"/>
</dbReference>
<evidence type="ECO:0000256" key="3">
    <source>
        <dbReference type="PROSITE-ProRule" id="PRU00339"/>
    </source>
</evidence>
<dbReference type="SMART" id="SM00054">
    <property type="entry name" value="EFh"/>
    <property type="match status" value="2"/>
</dbReference>
<keyword evidence="3" id="KW-0802">TPR repeat</keyword>
<feature type="domain" description="EF-hand" evidence="6">
    <location>
        <begin position="445"/>
        <end position="480"/>
    </location>
</feature>
<feature type="repeat" description="TPR" evidence="3">
    <location>
        <begin position="754"/>
        <end position="787"/>
    </location>
</feature>
<feature type="region of interest" description="Disordered" evidence="5">
    <location>
        <begin position="318"/>
        <end position="340"/>
    </location>
</feature>
<dbReference type="Gene3D" id="1.25.40.10">
    <property type="entry name" value="Tetratricopeptide repeat domain"/>
    <property type="match status" value="3"/>
</dbReference>
<dbReference type="EMBL" id="HBGD01008195">
    <property type="protein sequence ID" value="CAD9083495.1"/>
    <property type="molecule type" value="Transcribed_RNA"/>
</dbReference>
<feature type="compositionally biased region" description="Basic residues" evidence="5">
    <location>
        <begin position="164"/>
        <end position="176"/>
    </location>
</feature>
<dbReference type="SMART" id="SM00028">
    <property type="entry name" value="TPR"/>
    <property type="match status" value="8"/>
</dbReference>
<dbReference type="PROSITE" id="PS50222">
    <property type="entry name" value="EF_HAND_2"/>
    <property type="match status" value="2"/>
</dbReference>
<feature type="region of interest" description="Disordered" evidence="5">
    <location>
        <begin position="278"/>
        <end position="303"/>
    </location>
</feature>
<evidence type="ECO:0000256" key="5">
    <source>
        <dbReference type="SAM" id="MobiDB-lite"/>
    </source>
</evidence>
<dbReference type="PANTHER" id="PTHR10098">
    <property type="entry name" value="RAPSYN-RELATED"/>
    <property type="match status" value="1"/>
</dbReference>
<reference evidence="7" key="1">
    <citation type="submission" date="2021-01" db="EMBL/GenBank/DDBJ databases">
        <authorList>
            <person name="Corre E."/>
            <person name="Pelletier E."/>
            <person name="Niang G."/>
            <person name="Scheremetjew M."/>
            <person name="Finn R."/>
            <person name="Kale V."/>
            <person name="Holt S."/>
            <person name="Cochrane G."/>
            <person name="Meng A."/>
            <person name="Brown T."/>
            <person name="Cohen L."/>
        </authorList>
    </citation>
    <scope>NUCLEOTIDE SEQUENCE</scope>
    <source>
        <strain evidence="7">WS</strain>
    </source>
</reference>
<feature type="repeat" description="TPR" evidence="3">
    <location>
        <begin position="835"/>
        <end position="868"/>
    </location>
</feature>
<name>A0A7S1KS43_9EUKA</name>
<dbReference type="InterPro" id="IPR018247">
    <property type="entry name" value="EF_Hand_1_Ca_BS"/>
</dbReference>
<dbReference type="InterPro" id="IPR011992">
    <property type="entry name" value="EF-hand-dom_pair"/>
</dbReference>
<dbReference type="InterPro" id="IPR011990">
    <property type="entry name" value="TPR-like_helical_dom_sf"/>
</dbReference>
<dbReference type="Gene3D" id="1.10.238.10">
    <property type="entry name" value="EF-hand"/>
    <property type="match status" value="1"/>
</dbReference>
<accession>A0A7S1KS43</accession>
<keyword evidence="2" id="KW-0106">Calcium</keyword>
<dbReference type="FunFam" id="1.10.238.10:FF:000003">
    <property type="entry name" value="Calmodulin A"/>
    <property type="match status" value="1"/>
</dbReference>
<dbReference type="InterPro" id="IPR019734">
    <property type="entry name" value="TPR_rpt"/>
</dbReference>
<dbReference type="Pfam" id="PF13181">
    <property type="entry name" value="TPR_8"/>
    <property type="match status" value="2"/>
</dbReference>
<feature type="compositionally biased region" description="Low complexity" evidence="5">
    <location>
        <begin position="279"/>
        <end position="296"/>
    </location>
</feature>
<dbReference type="Pfam" id="PF13499">
    <property type="entry name" value="EF-hand_7"/>
    <property type="match status" value="1"/>
</dbReference>
<keyword evidence="1" id="KW-0677">Repeat</keyword>